<organism evidence="4 5">
    <name type="scientific">Pseudonocardia kunmingensis</name>
    <dbReference type="NCBI Taxonomy" id="630975"/>
    <lineage>
        <taxon>Bacteria</taxon>
        <taxon>Bacillati</taxon>
        <taxon>Actinomycetota</taxon>
        <taxon>Actinomycetes</taxon>
        <taxon>Pseudonocardiales</taxon>
        <taxon>Pseudonocardiaceae</taxon>
        <taxon>Pseudonocardia</taxon>
    </lineage>
</organism>
<reference evidence="4 5" key="1">
    <citation type="submission" date="2019-06" db="EMBL/GenBank/DDBJ databases">
        <title>Sequencing the genomes of 1000 actinobacteria strains.</title>
        <authorList>
            <person name="Klenk H.-P."/>
        </authorList>
    </citation>
    <scope>NUCLEOTIDE SEQUENCE [LARGE SCALE GENOMIC DNA]</scope>
    <source>
        <strain evidence="4 5">DSM 45301</strain>
    </source>
</reference>
<dbReference type="InterPro" id="IPR002104">
    <property type="entry name" value="Integrase_catalytic"/>
</dbReference>
<dbReference type="EMBL" id="VFPA01000004">
    <property type="protein sequence ID" value="TQM05995.1"/>
    <property type="molecule type" value="Genomic_DNA"/>
</dbReference>
<feature type="region of interest" description="Disordered" evidence="2">
    <location>
        <begin position="766"/>
        <end position="785"/>
    </location>
</feature>
<feature type="region of interest" description="Disordered" evidence="2">
    <location>
        <begin position="226"/>
        <end position="245"/>
    </location>
</feature>
<dbReference type="AlphaFoldDB" id="A0A543D9M8"/>
<dbReference type="GO" id="GO:0003677">
    <property type="term" value="F:DNA binding"/>
    <property type="evidence" value="ECO:0007669"/>
    <property type="project" value="InterPro"/>
</dbReference>
<evidence type="ECO:0000313" key="5">
    <source>
        <dbReference type="Proteomes" id="UP000315677"/>
    </source>
</evidence>
<dbReference type="Gene3D" id="1.10.443.10">
    <property type="entry name" value="Intergrase catalytic core"/>
    <property type="match status" value="1"/>
</dbReference>
<dbReference type="InterPro" id="IPR050090">
    <property type="entry name" value="Tyrosine_recombinase_XerCD"/>
</dbReference>
<dbReference type="SUPFAM" id="SSF56349">
    <property type="entry name" value="DNA breaking-rejoining enzymes"/>
    <property type="match status" value="1"/>
</dbReference>
<feature type="region of interest" description="Disordered" evidence="2">
    <location>
        <begin position="1"/>
        <end position="43"/>
    </location>
</feature>
<dbReference type="OrthoDB" id="8421690at2"/>
<evidence type="ECO:0000259" key="3">
    <source>
        <dbReference type="PROSITE" id="PS51898"/>
    </source>
</evidence>
<dbReference type="InterPro" id="IPR011010">
    <property type="entry name" value="DNA_brk_join_enz"/>
</dbReference>
<keyword evidence="5" id="KW-1185">Reference proteome</keyword>
<dbReference type="InterPro" id="IPR013762">
    <property type="entry name" value="Integrase-like_cat_sf"/>
</dbReference>
<evidence type="ECO:0000313" key="4">
    <source>
        <dbReference type="EMBL" id="TQM05995.1"/>
    </source>
</evidence>
<dbReference type="Pfam" id="PF00589">
    <property type="entry name" value="Phage_integrase"/>
    <property type="match status" value="1"/>
</dbReference>
<gene>
    <name evidence="4" type="ORF">FB558_6225</name>
</gene>
<proteinExistence type="predicted"/>
<feature type="compositionally biased region" description="Low complexity" evidence="2">
    <location>
        <begin position="773"/>
        <end position="785"/>
    </location>
</feature>
<evidence type="ECO:0000256" key="1">
    <source>
        <dbReference type="ARBA" id="ARBA00023172"/>
    </source>
</evidence>
<name>A0A543D9M8_9PSEU</name>
<protein>
    <submittedName>
        <fullName evidence="4">Phage integrase family protein</fullName>
    </submittedName>
</protein>
<keyword evidence="1" id="KW-0233">DNA recombination</keyword>
<feature type="domain" description="Tyr recombinase" evidence="3">
    <location>
        <begin position="534"/>
        <end position="753"/>
    </location>
</feature>
<dbReference type="Proteomes" id="UP000315677">
    <property type="component" value="Unassembled WGS sequence"/>
</dbReference>
<accession>A0A543D9M8</accession>
<dbReference type="PANTHER" id="PTHR30349">
    <property type="entry name" value="PHAGE INTEGRASE-RELATED"/>
    <property type="match status" value="1"/>
</dbReference>
<evidence type="ECO:0000256" key="2">
    <source>
        <dbReference type="SAM" id="MobiDB-lite"/>
    </source>
</evidence>
<dbReference type="CDD" id="cd00397">
    <property type="entry name" value="DNA_BRE_C"/>
    <property type="match status" value="1"/>
</dbReference>
<sequence>MGADMTGADVTARIPRRRAGPGSGLTVISGQATAEPAPSGVSSVDRDAWTAFLEERLAPDWRPEEFDPETWLFTGDPDNPATTSTRCLVARCAAVVNSRTLCGGCERALASSDVTRVAFLATHRPVKPRSARLTGQTCVVARDGVGCERRRISNLSGLCNSHGSAWFRYRDGGGTLTLARWRDQHARPLPAVPACQVPGCAHDATAHDATAEVGAGAAGGDLGSGDLGGGDLDRRPGAGQGLCSAHRRAWRRSQSGRARARQIPPQQWARRWQRLGHGHQFSLAALSPVLRRELLYALQQRDGQGHKIDPVAMRALVTCLTDPDADPHPTGLGAGLGSLTERTYEQLVVGLPRNGAVRAYARILTRIVGLAFEQFRGVTHTDGDVWDCLALDLAAPRAGRRANLTTVDFTPIQQQWLRDAAKQWAHTVRPDGPKLARAVQACTLASHALGQRSGGGHRPGELSFADMTVVFDAFTRAARPDGQRYNSHFRRGLWARLHEVLDFGRATGELAELAATFHRRSTQSIRSDEVNEDELGKAVPETVIAQLDAHLDLWQHGHRHGRSWTERDSAALFATAYQVLRDTGRRPGELVTLSADCLEIDGDQYALVYDNHKQRRLRRRLPITTDTARIIERWQDHRGQLDLPDSNRRWLFPAPHASAGPGHLTTIRLATALRRWVAAIPALHSDLPGPDGAPLPFDRALIYPYAFRHSYAQRHADAGVGVEVLKELMDHRDLSVTQGYYKVGLTRKRQAIAIMSRYVHDRTGHRCSGPGLATSTTTTTSTTTGTANGSVTSYELRSVAVPFGNCIEPSNVKAGGKGCPIRFQCAGCGFYRPDPSYLPAIEEHINALRADRETALALDADGFVTRNLADQADAFGHVAAAMRDRLAALPDDERAEAQQASTVLRKLRAGQRTGLTRTLLPLTVKDQP</sequence>
<comment type="caution">
    <text evidence="4">The sequence shown here is derived from an EMBL/GenBank/DDBJ whole genome shotgun (WGS) entry which is preliminary data.</text>
</comment>
<dbReference type="GO" id="GO:0006310">
    <property type="term" value="P:DNA recombination"/>
    <property type="evidence" value="ECO:0007669"/>
    <property type="project" value="UniProtKB-KW"/>
</dbReference>
<dbReference type="GO" id="GO:0015074">
    <property type="term" value="P:DNA integration"/>
    <property type="evidence" value="ECO:0007669"/>
    <property type="project" value="InterPro"/>
</dbReference>
<dbReference type="PROSITE" id="PS51898">
    <property type="entry name" value="TYR_RECOMBINASE"/>
    <property type="match status" value="1"/>
</dbReference>